<dbReference type="Pfam" id="PF01476">
    <property type="entry name" value="LysM"/>
    <property type="match status" value="1"/>
</dbReference>
<organism evidence="3">
    <name type="scientific">Siphoviridae sp. ctcx61</name>
    <dbReference type="NCBI Taxonomy" id="2825575"/>
    <lineage>
        <taxon>Viruses</taxon>
        <taxon>Duplodnaviria</taxon>
        <taxon>Heunggongvirae</taxon>
        <taxon>Uroviricota</taxon>
        <taxon>Caudoviricetes</taxon>
    </lineage>
</organism>
<name>A0A8S5TWL4_9CAUD</name>
<dbReference type="PROSITE" id="PS51782">
    <property type="entry name" value="LYSM"/>
    <property type="match status" value="1"/>
</dbReference>
<dbReference type="InterPro" id="IPR052196">
    <property type="entry name" value="Bact_Kbp"/>
</dbReference>
<dbReference type="PANTHER" id="PTHR34700">
    <property type="entry name" value="POTASSIUM BINDING PROTEIN KBP"/>
    <property type="match status" value="1"/>
</dbReference>
<evidence type="ECO:0000313" key="3">
    <source>
        <dbReference type="EMBL" id="DAF86585.1"/>
    </source>
</evidence>
<dbReference type="CDD" id="cd00118">
    <property type="entry name" value="LysM"/>
    <property type="match status" value="1"/>
</dbReference>
<sequence>MEIWFKTDKKSVRLPVLPSEIMLNGSSIISSVNVLNKGEVTIYAGNNTQDGEISSFFPNKDYSFNEYNDVPPPFELATQLRTWKDIGQVVRLVITPNINFPVRITHFEYGEKDGTGDIYYTLKWKEVRNVTIKKLNSTTNNNATNNEKPNNTTTDKKEENKQKTHTVKKGDCLWDIAQKYYGKGSEYTKIKNANTSKYPSLKKNNIIYVNWVLIIP</sequence>
<protein>
    <submittedName>
        <fullName evidence="3">Tail assembly protein</fullName>
    </submittedName>
</protein>
<evidence type="ECO:0000259" key="2">
    <source>
        <dbReference type="PROSITE" id="PS51782"/>
    </source>
</evidence>
<dbReference type="InterPro" id="IPR036779">
    <property type="entry name" value="LysM_dom_sf"/>
</dbReference>
<accession>A0A8S5TWL4</accession>
<dbReference type="Gene3D" id="3.10.350.10">
    <property type="entry name" value="LysM domain"/>
    <property type="match status" value="1"/>
</dbReference>
<evidence type="ECO:0000256" key="1">
    <source>
        <dbReference type="SAM" id="MobiDB-lite"/>
    </source>
</evidence>
<feature type="compositionally biased region" description="Basic and acidic residues" evidence="1">
    <location>
        <begin position="154"/>
        <end position="164"/>
    </location>
</feature>
<dbReference type="PANTHER" id="PTHR34700:SF4">
    <property type="entry name" value="PHAGE-LIKE ELEMENT PBSX PROTEIN XKDP"/>
    <property type="match status" value="1"/>
</dbReference>
<proteinExistence type="predicted"/>
<feature type="domain" description="LysM" evidence="2">
    <location>
        <begin position="163"/>
        <end position="215"/>
    </location>
</feature>
<dbReference type="SMART" id="SM00257">
    <property type="entry name" value="LysM"/>
    <property type="match status" value="1"/>
</dbReference>
<dbReference type="SUPFAM" id="SSF54106">
    <property type="entry name" value="LysM domain"/>
    <property type="match status" value="1"/>
</dbReference>
<reference evidence="3" key="1">
    <citation type="journal article" date="2021" name="Proc. Natl. Acad. Sci. U.S.A.">
        <title>A Catalog of Tens of Thousands of Viruses from Human Metagenomes Reveals Hidden Associations with Chronic Diseases.</title>
        <authorList>
            <person name="Tisza M.J."/>
            <person name="Buck C.B."/>
        </authorList>
    </citation>
    <scope>NUCLEOTIDE SEQUENCE</scope>
    <source>
        <strain evidence="3">Ctcx61</strain>
    </source>
</reference>
<feature type="region of interest" description="Disordered" evidence="1">
    <location>
        <begin position="137"/>
        <end position="164"/>
    </location>
</feature>
<dbReference type="EMBL" id="BK015949">
    <property type="protein sequence ID" value="DAF86585.1"/>
    <property type="molecule type" value="Genomic_DNA"/>
</dbReference>
<feature type="compositionally biased region" description="Low complexity" evidence="1">
    <location>
        <begin position="137"/>
        <end position="153"/>
    </location>
</feature>
<dbReference type="InterPro" id="IPR018392">
    <property type="entry name" value="LysM"/>
</dbReference>